<dbReference type="Pfam" id="PF00348">
    <property type="entry name" value="polyprenyl_synt"/>
    <property type="match status" value="1"/>
</dbReference>
<proteinExistence type="inferred from homology"/>
<feature type="region of interest" description="Disordered" evidence="7">
    <location>
        <begin position="40"/>
        <end position="88"/>
    </location>
</feature>
<keyword evidence="6" id="KW-0414">Isoprene biosynthesis</keyword>
<dbReference type="PANTHER" id="PTHR43281">
    <property type="entry name" value="FARNESYL DIPHOSPHATE SYNTHASE"/>
    <property type="match status" value="1"/>
</dbReference>
<evidence type="ECO:0000256" key="6">
    <source>
        <dbReference type="ARBA" id="ARBA00023229"/>
    </source>
</evidence>
<gene>
    <name evidence="8" type="ORF">Dsin_016468</name>
</gene>
<dbReference type="PANTHER" id="PTHR43281:SF1">
    <property type="entry name" value="FARNESYL DIPHOSPHATE SYNTHASE"/>
    <property type="match status" value="1"/>
</dbReference>
<dbReference type="Gene3D" id="1.10.600.10">
    <property type="entry name" value="Farnesyl Diphosphate Synthase"/>
    <property type="match status" value="1"/>
</dbReference>
<comment type="similarity">
    <text evidence="2">Belongs to the FPP/GGPP synthase family.</text>
</comment>
<evidence type="ECO:0000313" key="9">
    <source>
        <dbReference type="Proteomes" id="UP001281410"/>
    </source>
</evidence>
<dbReference type="InterPro" id="IPR008949">
    <property type="entry name" value="Isoprenoid_synthase_dom_sf"/>
</dbReference>
<keyword evidence="9" id="KW-1185">Reference proteome</keyword>
<dbReference type="SUPFAM" id="SSF48576">
    <property type="entry name" value="Terpenoid synthases"/>
    <property type="match status" value="1"/>
</dbReference>
<dbReference type="GO" id="GO:0004659">
    <property type="term" value="F:prenyltransferase activity"/>
    <property type="evidence" value="ECO:0007669"/>
    <property type="project" value="InterPro"/>
</dbReference>
<sequence length="164" mass="17909">MRLHTTILPTNTPDLRPEVCDGEVCSKARAARRLEVNDGQRCGDISSNDGNNDNSSSDGNIINNDGDSSNDGDNSNNNERWRESKNNLSHYSTKTEKIIKASVVCGVLVGEVNEDEIQRLSKYGKKVGFAYQVWDDILDVTGCIDISGKKVGGNLLHDNAHISS</sequence>
<accession>A0AAE0E5S0</accession>
<dbReference type="GO" id="GO:0005737">
    <property type="term" value="C:cytoplasm"/>
    <property type="evidence" value="ECO:0007669"/>
    <property type="project" value="UniProtKB-ARBA"/>
</dbReference>
<evidence type="ECO:0000313" key="8">
    <source>
        <dbReference type="EMBL" id="KAK3211762.1"/>
    </source>
</evidence>
<comment type="cofactor">
    <cofactor evidence="1">
        <name>Mg(2+)</name>
        <dbReference type="ChEBI" id="CHEBI:18420"/>
    </cofactor>
</comment>
<evidence type="ECO:0000256" key="2">
    <source>
        <dbReference type="ARBA" id="ARBA00006706"/>
    </source>
</evidence>
<dbReference type="GO" id="GO:0046872">
    <property type="term" value="F:metal ion binding"/>
    <property type="evidence" value="ECO:0007669"/>
    <property type="project" value="UniProtKB-KW"/>
</dbReference>
<dbReference type="InterPro" id="IPR033749">
    <property type="entry name" value="Polyprenyl_synt_CS"/>
</dbReference>
<evidence type="ECO:0000256" key="5">
    <source>
        <dbReference type="ARBA" id="ARBA00022842"/>
    </source>
</evidence>
<dbReference type="GO" id="GO:0008299">
    <property type="term" value="P:isoprenoid biosynthetic process"/>
    <property type="evidence" value="ECO:0007669"/>
    <property type="project" value="UniProtKB-KW"/>
</dbReference>
<feature type="compositionally biased region" description="Low complexity" evidence="7">
    <location>
        <begin position="43"/>
        <end position="78"/>
    </location>
</feature>
<keyword evidence="3" id="KW-0808">Transferase</keyword>
<organism evidence="8 9">
    <name type="scientific">Dipteronia sinensis</name>
    <dbReference type="NCBI Taxonomy" id="43782"/>
    <lineage>
        <taxon>Eukaryota</taxon>
        <taxon>Viridiplantae</taxon>
        <taxon>Streptophyta</taxon>
        <taxon>Embryophyta</taxon>
        <taxon>Tracheophyta</taxon>
        <taxon>Spermatophyta</taxon>
        <taxon>Magnoliopsida</taxon>
        <taxon>eudicotyledons</taxon>
        <taxon>Gunneridae</taxon>
        <taxon>Pentapetalae</taxon>
        <taxon>rosids</taxon>
        <taxon>malvids</taxon>
        <taxon>Sapindales</taxon>
        <taxon>Sapindaceae</taxon>
        <taxon>Hippocastanoideae</taxon>
        <taxon>Acereae</taxon>
        <taxon>Dipteronia</taxon>
    </lineage>
</organism>
<keyword evidence="4" id="KW-0479">Metal-binding</keyword>
<dbReference type="PROSITE" id="PS00444">
    <property type="entry name" value="POLYPRENYL_SYNTHASE_2"/>
    <property type="match status" value="1"/>
</dbReference>
<comment type="caution">
    <text evidence="8">The sequence shown here is derived from an EMBL/GenBank/DDBJ whole genome shotgun (WGS) entry which is preliminary data.</text>
</comment>
<evidence type="ECO:0000256" key="1">
    <source>
        <dbReference type="ARBA" id="ARBA00001946"/>
    </source>
</evidence>
<dbReference type="EMBL" id="JANJYJ010000005">
    <property type="protein sequence ID" value="KAK3211762.1"/>
    <property type="molecule type" value="Genomic_DNA"/>
</dbReference>
<dbReference type="InterPro" id="IPR000092">
    <property type="entry name" value="Polyprenyl_synt"/>
</dbReference>
<evidence type="ECO:0000256" key="3">
    <source>
        <dbReference type="ARBA" id="ARBA00022679"/>
    </source>
</evidence>
<name>A0AAE0E5S0_9ROSI</name>
<protein>
    <submittedName>
        <fullName evidence="8">Uncharacterized protein</fullName>
    </submittedName>
</protein>
<dbReference type="AlphaFoldDB" id="A0AAE0E5S0"/>
<dbReference type="Proteomes" id="UP001281410">
    <property type="component" value="Unassembled WGS sequence"/>
</dbReference>
<reference evidence="8" key="1">
    <citation type="journal article" date="2023" name="Plant J.">
        <title>Genome sequences and population genomics provide insights into the demographic history, inbreeding, and mutation load of two 'living fossil' tree species of Dipteronia.</title>
        <authorList>
            <person name="Feng Y."/>
            <person name="Comes H.P."/>
            <person name="Chen J."/>
            <person name="Zhu S."/>
            <person name="Lu R."/>
            <person name="Zhang X."/>
            <person name="Li P."/>
            <person name="Qiu J."/>
            <person name="Olsen K.M."/>
            <person name="Qiu Y."/>
        </authorList>
    </citation>
    <scope>NUCLEOTIDE SEQUENCE</scope>
    <source>
        <strain evidence="8">NBL</strain>
    </source>
</reference>
<evidence type="ECO:0000256" key="4">
    <source>
        <dbReference type="ARBA" id="ARBA00022723"/>
    </source>
</evidence>
<evidence type="ECO:0000256" key="7">
    <source>
        <dbReference type="SAM" id="MobiDB-lite"/>
    </source>
</evidence>
<keyword evidence="5" id="KW-0460">Magnesium</keyword>